<dbReference type="Pfam" id="PF19384">
    <property type="entry name" value="DUF5959"/>
    <property type="match status" value="1"/>
</dbReference>
<protein>
    <submittedName>
        <fullName evidence="1">DUF5959 family protein</fullName>
    </submittedName>
</protein>
<gene>
    <name evidence="1" type="ORF">OG398_28190</name>
</gene>
<sequence length="148" mass="16242">MAASADSIDDMDRLRHGVMSCLPPYKRARPTVTEPAPVDLIDLRDANGNLCVVRVTGRYQPGVLTGHDILQADVLVSASFVDARLELYLLQRDLDAWQHDLTQFAPGKGATIGGDRGVSLGFFMHEDRTLSLTVQDPDRMNLALRAVP</sequence>
<proteinExistence type="predicted"/>
<reference evidence="1" key="1">
    <citation type="submission" date="2022-10" db="EMBL/GenBank/DDBJ databases">
        <title>The complete genomes of actinobacterial strains from the NBC collection.</title>
        <authorList>
            <person name="Joergensen T.S."/>
            <person name="Alvarez Arevalo M."/>
            <person name="Sterndorff E.B."/>
            <person name="Faurdal D."/>
            <person name="Vuksanovic O."/>
            <person name="Mourched A.-S."/>
            <person name="Charusanti P."/>
            <person name="Shaw S."/>
            <person name="Blin K."/>
            <person name="Weber T."/>
        </authorList>
    </citation>
    <scope>NUCLEOTIDE SEQUENCE</scope>
    <source>
        <strain evidence="1">NBC_00008</strain>
    </source>
</reference>
<name>A0AAU2VXR0_9ACTN</name>
<dbReference type="EMBL" id="CP108313">
    <property type="protein sequence ID" value="WTW71863.1"/>
    <property type="molecule type" value="Genomic_DNA"/>
</dbReference>
<dbReference type="InterPro" id="IPR046003">
    <property type="entry name" value="DUF5959"/>
</dbReference>
<dbReference type="AlphaFoldDB" id="A0AAU2VXR0"/>
<organism evidence="1">
    <name type="scientific">Streptomyces sp. NBC_00008</name>
    <dbReference type="NCBI Taxonomy" id="2903610"/>
    <lineage>
        <taxon>Bacteria</taxon>
        <taxon>Bacillati</taxon>
        <taxon>Actinomycetota</taxon>
        <taxon>Actinomycetes</taxon>
        <taxon>Kitasatosporales</taxon>
        <taxon>Streptomycetaceae</taxon>
        <taxon>Streptomyces</taxon>
    </lineage>
</organism>
<evidence type="ECO:0000313" key="1">
    <source>
        <dbReference type="EMBL" id="WTW71863.1"/>
    </source>
</evidence>
<accession>A0AAU2VXR0</accession>